<evidence type="ECO:0000313" key="1">
    <source>
        <dbReference type="EMBL" id="MBD2798970.1"/>
    </source>
</evidence>
<sequence length="59" mass="5984">MGNSVIGNNVVGNGTVGNDIAGNGVIGNCIAGIMAKIALVGNGGNWLLIKDVYYIHDLL</sequence>
<organism evidence="1">
    <name type="scientific">Xenorhabdus szentirmaii</name>
    <dbReference type="NCBI Taxonomy" id="290112"/>
    <lineage>
        <taxon>Bacteria</taxon>
        <taxon>Pseudomonadati</taxon>
        <taxon>Pseudomonadota</taxon>
        <taxon>Gammaproteobacteria</taxon>
        <taxon>Enterobacterales</taxon>
        <taxon>Morganellaceae</taxon>
        <taxon>Xenorhabdus</taxon>
    </lineage>
</organism>
<dbReference type="RefSeq" id="WP_038238081.1">
    <property type="nucleotide sequence ID" value="NZ_CAWNPE010000001.1"/>
</dbReference>
<accession>A0AAW3YLQ5</accession>
<reference evidence="1" key="2">
    <citation type="journal article" date="2024" name="Toxins">
        <title>Genome Sequence Analysis of Native Xenorhabdus Strains Isolated from Entomopathogenic Nematodes in Argentina.</title>
        <authorList>
            <person name="Palma L."/>
            <person name="Frizzo L."/>
            <person name="Kaiser S."/>
            <person name="Berry C."/>
            <person name="Caballero P."/>
            <person name="Bode H.B."/>
            <person name="Del Valle E.E."/>
        </authorList>
    </citation>
    <scope>NUCLEOTIDE SEQUENCE</scope>
    <source>
        <strain evidence="1">M</strain>
    </source>
</reference>
<gene>
    <name evidence="1" type="ORF">ID854_00460</name>
</gene>
<dbReference type="AlphaFoldDB" id="A0AAW3YLQ5"/>
<reference evidence="1" key="1">
    <citation type="submission" date="2020-09" db="EMBL/GenBank/DDBJ databases">
        <authorList>
            <person name="Palma L."/>
            <person name="Caballero P."/>
            <person name="Berry C."/>
            <person name="Del Valle E."/>
        </authorList>
    </citation>
    <scope>NUCLEOTIDE SEQUENCE</scope>
    <source>
        <strain evidence="1">M</strain>
    </source>
</reference>
<dbReference type="Proteomes" id="UP001193920">
    <property type="component" value="Unassembled WGS sequence"/>
</dbReference>
<comment type="caution">
    <text evidence="1">The sequence shown here is derived from an EMBL/GenBank/DDBJ whole genome shotgun (WGS) entry which is preliminary data.</text>
</comment>
<protein>
    <submittedName>
        <fullName evidence="1">Uncharacterized protein</fullName>
    </submittedName>
</protein>
<proteinExistence type="predicted"/>
<dbReference type="EMBL" id="JACXBF010000028">
    <property type="protein sequence ID" value="MBD2798970.1"/>
    <property type="molecule type" value="Genomic_DNA"/>
</dbReference>
<name>A0AAW3YLQ5_9GAMM</name>
<dbReference type="GeneID" id="97124411"/>